<evidence type="ECO:0000313" key="2">
    <source>
        <dbReference type="Proteomes" id="UP000299102"/>
    </source>
</evidence>
<keyword evidence="2" id="KW-1185">Reference proteome</keyword>
<evidence type="ECO:0000313" key="1">
    <source>
        <dbReference type="EMBL" id="GBP34207.1"/>
    </source>
</evidence>
<reference evidence="1 2" key="1">
    <citation type="journal article" date="2019" name="Commun. Biol.">
        <title>The bagworm genome reveals a unique fibroin gene that provides high tensile strength.</title>
        <authorList>
            <person name="Kono N."/>
            <person name="Nakamura H."/>
            <person name="Ohtoshi R."/>
            <person name="Tomita M."/>
            <person name="Numata K."/>
            <person name="Arakawa K."/>
        </authorList>
    </citation>
    <scope>NUCLEOTIDE SEQUENCE [LARGE SCALE GENOMIC DNA]</scope>
</reference>
<organism evidence="1 2">
    <name type="scientific">Eumeta variegata</name>
    <name type="common">Bagworm moth</name>
    <name type="synonym">Eumeta japonica</name>
    <dbReference type="NCBI Taxonomy" id="151549"/>
    <lineage>
        <taxon>Eukaryota</taxon>
        <taxon>Metazoa</taxon>
        <taxon>Ecdysozoa</taxon>
        <taxon>Arthropoda</taxon>
        <taxon>Hexapoda</taxon>
        <taxon>Insecta</taxon>
        <taxon>Pterygota</taxon>
        <taxon>Neoptera</taxon>
        <taxon>Endopterygota</taxon>
        <taxon>Lepidoptera</taxon>
        <taxon>Glossata</taxon>
        <taxon>Ditrysia</taxon>
        <taxon>Tineoidea</taxon>
        <taxon>Psychidae</taxon>
        <taxon>Oiketicinae</taxon>
        <taxon>Eumeta</taxon>
    </lineage>
</organism>
<accession>A0A4C1V7C5</accession>
<protein>
    <submittedName>
        <fullName evidence="1">Uncharacterized protein</fullName>
    </submittedName>
</protein>
<gene>
    <name evidence="1" type="ORF">EVAR_30760_1</name>
</gene>
<name>A0A4C1V7C5_EUMVA</name>
<sequence>MDPFCCNDALKTTSCILFITLEIKRESKKIYKENRRKQKEEKRTNTIRTWRCCYNQEDAISQACKLYPKYLGPYEVITKRNDGYAGRKIGFAEGFINSTSSADIMKPWVLREMSHLGQMSSQRSRVGIPLSCF</sequence>
<dbReference type="EMBL" id="BGZK01000285">
    <property type="protein sequence ID" value="GBP34207.1"/>
    <property type="molecule type" value="Genomic_DNA"/>
</dbReference>
<proteinExistence type="predicted"/>
<dbReference type="Proteomes" id="UP000299102">
    <property type="component" value="Unassembled WGS sequence"/>
</dbReference>
<comment type="caution">
    <text evidence="1">The sequence shown here is derived from an EMBL/GenBank/DDBJ whole genome shotgun (WGS) entry which is preliminary data.</text>
</comment>
<dbReference type="AlphaFoldDB" id="A0A4C1V7C5"/>